<dbReference type="Proteomes" id="UP000051086">
    <property type="component" value="Unassembled WGS sequence"/>
</dbReference>
<dbReference type="RefSeq" id="WP_058245571.1">
    <property type="nucleotide sequence ID" value="NZ_CYSB01000010.1"/>
</dbReference>
<dbReference type="OrthoDB" id="9798763at2"/>
<dbReference type="InterPro" id="IPR036374">
    <property type="entry name" value="OxRdtase_Mopterin-bd_sf"/>
</dbReference>
<dbReference type="EMBL" id="CYSC01000047">
    <property type="protein sequence ID" value="CUH74458.1"/>
    <property type="molecule type" value="Genomic_DNA"/>
</dbReference>
<evidence type="ECO:0000313" key="5">
    <source>
        <dbReference type="Proteomes" id="UP000051887"/>
    </source>
</evidence>
<feature type="domain" description="Oxidoreductase molybdopterin-binding" evidence="1">
    <location>
        <begin position="68"/>
        <end position="139"/>
    </location>
</feature>
<dbReference type="EMBL" id="CYSB01000010">
    <property type="protein sequence ID" value="CUH64186.1"/>
    <property type="molecule type" value="Genomic_DNA"/>
</dbReference>
<reference evidence="2 4" key="2">
    <citation type="submission" date="2015-09" db="EMBL/GenBank/DDBJ databases">
        <authorList>
            <person name="Rodrigo-Torres L."/>
            <person name="Arahal D.R."/>
        </authorList>
    </citation>
    <scope>NUCLEOTIDE SEQUENCE [LARGE SCALE GENOMIC DNA]</scope>
    <source>
        <strain evidence="2 4">CECT 5118</strain>
    </source>
</reference>
<organism evidence="3 5">
    <name type="scientific">Thalassovita autumnalis</name>
    <dbReference type="NCBI Taxonomy" id="2072972"/>
    <lineage>
        <taxon>Bacteria</taxon>
        <taxon>Pseudomonadati</taxon>
        <taxon>Pseudomonadota</taxon>
        <taxon>Alphaproteobacteria</taxon>
        <taxon>Rhodobacterales</taxon>
        <taxon>Roseobacteraceae</taxon>
        <taxon>Thalassovita</taxon>
    </lineage>
</organism>
<dbReference type="AlphaFoldDB" id="A0A0N7LUQ9"/>
<keyword evidence="4" id="KW-1185">Reference proteome</keyword>
<name>A0A0N7LUQ9_9RHOB</name>
<dbReference type="SUPFAM" id="SSF56524">
    <property type="entry name" value="Oxidoreductase molybdopterin-binding domain"/>
    <property type="match status" value="1"/>
</dbReference>
<reference evidence="3 5" key="1">
    <citation type="submission" date="2015-09" db="EMBL/GenBank/DDBJ databases">
        <authorList>
            <consortium name="Swine Surveillance"/>
        </authorList>
    </citation>
    <scope>NUCLEOTIDE SEQUENCE [LARGE SCALE GENOMIC DNA]</scope>
    <source>
        <strain evidence="3 5">5120</strain>
    </source>
</reference>
<dbReference type="InterPro" id="IPR000572">
    <property type="entry name" value="OxRdtase_Mopterin-bd_dom"/>
</dbReference>
<dbReference type="Gene3D" id="3.90.420.10">
    <property type="entry name" value="Oxidoreductase, molybdopterin-binding domain"/>
    <property type="match status" value="1"/>
</dbReference>
<dbReference type="Pfam" id="PF00174">
    <property type="entry name" value="Oxidored_molyb"/>
    <property type="match status" value="1"/>
</dbReference>
<proteinExistence type="predicted"/>
<gene>
    <name evidence="2" type="ORF">TL5118_00779</name>
    <name evidence="3" type="ORF">TL5120_04278</name>
</gene>
<evidence type="ECO:0000313" key="2">
    <source>
        <dbReference type="EMBL" id="CUH64186.1"/>
    </source>
</evidence>
<accession>A0A0N7LUQ9</accession>
<evidence type="ECO:0000313" key="4">
    <source>
        <dbReference type="Proteomes" id="UP000051086"/>
    </source>
</evidence>
<sequence length="164" mass="18276">MSGQFLHYAAVTAVMNVAIWGPAAWAGPQDVVHLSGDVTAGTQSVSIADLEAIGLAEVETFNPHEANADQYAGVWLTDLIETFGTGQTQSVTLTAIDHYQAQFSRQEWQEMEVLLATRANGKFLEFETRGPMRVVIADYDETKRLHQETVAKWVWMITEIEFQD</sequence>
<dbReference type="Proteomes" id="UP000051887">
    <property type="component" value="Unassembled WGS sequence"/>
</dbReference>
<protein>
    <submittedName>
        <fullName evidence="3">Oxidoreductase molybdopterin binding domain protein</fullName>
    </submittedName>
</protein>
<evidence type="ECO:0000313" key="3">
    <source>
        <dbReference type="EMBL" id="CUH74458.1"/>
    </source>
</evidence>
<evidence type="ECO:0000259" key="1">
    <source>
        <dbReference type="Pfam" id="PF00174"/>
    </source>
</evidence>